<sequence length="696" mass="74939">MAGSKAVALLFLLVNLTTASVIPRGQASSSAVAASASASAEASCWRYTLPTTLTEDDIEQNEDDTTSSTRRRGLNYYDRRDHTKTEKLGKCDLGQTIYKPKYFRSKNIQSGQTKASGYSFLGYFIPKLDSCEAAVTFTTIANAADVPKTTAGYWDDVETDSLQNYLDLGAQINKNNQEMPHINVDHVYELQILDAFLADIIEEYDFCDSFKEWFLTIDTTFKNKQGVNKPRLQKLYSYLPGETYPELVAMDSRLNSYKAPMFGTTALSGMAAVEGTGDARQSSALSIMNTLAVVVSMLRDNSVATYFKDTNTRMFKAFLGIDTLMNQDTCNSNLPKPKDGWATAYKSWMNKFMTEQANAVSTRISSVSAQVTSTADAAGVKNSYGKALDAFNAKYPTASWKWDENQLLDWSATDGTAFAKRGASSAAVCTPTATPSSSAVKSHSASSKATPSQTAGATTASETASHTVKSTVTSSSQKATITPATSTSTKAETTTKSKHSSGSAEAAQTTKSTSSKPKDTASATTKSSSSSAKDTATITSTKTTSTATPDSHDTSTKDTSTKDTTTTTSTSTKTKETTTSTKTSTTTKSTKTATKTTTKSSEETKDSSSSSSSCKKKKCKKGIVSELQMVDIIKGGATATPAKLPSHQPLLMPHHFRPQFLGWFSKFYKEHVLIPKASLSKFADCQSKKPERRAQG</sequence>
<organism evidence="3 4">
    <name type="scientific">Aspergillus niger ATCC 13496</name>
    <dbReference type="NCBI Taxonomy" id="1353008"/>
    <lineage>
        <taxon>Eukaryota</taxon>
        <taxon>Fungi</taxon>
        <taxon>Dikarya</taxon>
        <taxon>Ascomycota</taxon>
        <taxon>Pezizomycotina</taxon>
        <taxon>Eurotiomycetes</taxon>
        <taxon>Eurotiomycetidae</taxon>
        <taxon>Eurotiales</taxon>
        <taxon>Aspergillaceae</taxon>
        <taxon>Aspergillus</taxon>
        <taxon>Aspergillus subgen. Circumdati</taxon>
    </lineage>
</organism>
<evidence type="ECO:0000313" key="4">
    <source>
        <dbReference type="Proteomes" id="UP000253845"/>
    </source>
</evidence>
<protein>
    <submittedName>
        <fullName evidence="3">Uncharacterized protein</fullName>
    </submittedName>
</protein>
<accession>A0A370BLH1</accession>
<feature type="chain" id="PRO_5016844549" evidence="2">
    <location>
        <begin position="20"/>
        <end position="696"/>
    </location>
</feature>
<keyword evidence="2" id="KW-0732">Signal</keyword>
<feature type="compositionally biased region" description="Acidic residues" evidence="1">
    <location>
        <begin position="55"/>
        <end position="65"/>
    </location>
</feature>
<feature type="region of interest" description="Disordered" evidence="1">
    <location>
        <begin position="55"/>
        <end position="78"/>
    </location>
</feature>
<dbReference type="PANTHER" id="PTHR13491">
    <property type="entry name" value="ZCCHC10 PROTEIN"/>
    <property type="match status" value="1"/>
</dbReference>
<evidence type="ECO:0000313" key="3">
    <source>
        <dbReference type="EMBL" id="RDH16424.1"/>
    </source>
</evidence>
<gene>
    <name evidence="3" type="ORF">M747DRAFT_286887</name>
</gene>
<dbReference type="AlphaFoldDB" id="A0A370BLH1"/>
<feature type="compositionally biased region" description="Low complexity" evidence="1">
    <location>
        <begin position="436"/>
        <end position="549"/>
    </location>
</feature>
<feature type="signal peptide" evidence="2">
    <location>
        <begin position="1"/>
        <end position="19"/>
    </location>
</feature>
<name>A0A370BLH1_ASPNG</name>
<feature type="region of interest" description="Disordered" evidence="1">
    <location>
        <begin position="424"/>
        <end position="615"/>
    </location>
</feature>
<evidence type="ECO:0000256" key="2">
    <source>
        <dbReference type="SAM" id="SignalP"/>
    </source>
</evidence>
<dbReference type="Proteomes" id="UP000253845">
    <property type="component" value="Unassembled WGS sequence"/>
</dbReference>
<feature type="compositionally biased region" description="Low complexity" evidence="1">
    <location>
        <begin position="562"/>
        <end position="599"/>
    </location>
</feature>
<dbReference type="EMBL" id="KZ851939">
    <property type="protein sequence ID" value="RDH16424.1"/>
    <property type="molecule type" value="Genomic_DNA"/>
</dbReference>
<feature type="compositionally biased region" description="Basic and acidic residues" evidence="1">
    <location>
        <begin position="550"/>
        <end position="561"/>
    </location>
</feature>
<proteinExistence type="predicted"/>
<dbReference type="InterPro" id="IPR039715">
    <property type="entry name" value="ZCCHC10"/>
</dbReference>
<dbReference type="PANTHER" id="PTHR13491:SF0">
    <property type="entry name" value="ZINC FINGER CCHC DOMAIN-CONTAINING PROTEIN 10"/>
    <property type="match status" value="1"/>
</dbReference>
<dbReference type="VEuPathDB" id="FungiDB:M747DRAFT_286887"/>
<evidence type="ECO:0000256" key="1">
    <source>
        <dbReference type="SAM" id="MobiDB-lite"/>
    </source>
</evidence>
<reference evidence="3 4" key="1">
    <citation type="submission" date="2018-07" db="EMBL/GenBank/DDBJ databases">
        <title>Section-level genome sequencing of Aspergillus section Nigri to investigate inter- and intra-species variation.</title>
        <authorList>
            <consortium name="DOE Joint Genome Institute"/>
            <person name="Vesth T.C."/>
            <person name="Nybo J.L."/>
            <person name="Theobald S."/>
            <person name="Frisvad J.C."/>
            <person name="Larsen T.O."/>
            <person name="Nielsen K.F."/>
            <person name="Hoof J.B."/>
            <person name="Brandl J."/>
            <person name="Salamov A."/>
            <person name="Riley R."/>
            <person name="Gladden J.M."/>
            <person name="Phatale P."/>
            <person name="Nielsen M.T."/>
            <person name="Lyhne E.K."/>
            <person name="Kogle M.E."/>
            <person name="Strasser K."/>
            <person name="McDonnell E."/>
            <person name="Barry K."/>
            <person name="Clum A."/>
            <person name="Chen C."/>
            <person name="Nolan M."/>
            <person name="Sandor L."/>
            <person name="Kuo A."/>
            <person name="Lipzen A."/>
            <person name="Hainaut M."/>
            <person name="Drula E."/>
            <person name="Tsang A."/>
            <person name="Magnuson J.K."/>
            <person name="Henrissat B."/>
            <person name="Wiebenga A."/>
            <person name="Simmons B.A."/>
            <person name="Makela M.R."/>
            <person name="De vries R.P."/>
            <person name="Grigoriev I.V."/>
            <person name="Mortensen U.H."/>
            <person name="Baker S.E."/>
            <person name="Andersen M.R."/>
        </authorList>
    </citation>
    <scope>NUCLEOTIDE SEQUENCE [LARGE SCALE GENOMIC DNA]</scope>
    <source>
        <strain evidence="3 4">ATCC 13496</strain>
    </source>
</reference>